<name>A0A2P2Q8T0_RHIMU</name>
<sequence>MLAGLFPWVKAAWSALSSTALAMAACISCRLTSRMLLMMPLFLPLLQLLS</sequence>
<protein>
    <submittedName>
        <fullName evidence="1">Uncharacterized protein</fullName>
    </submittedName>
</protein>
<organism evidence="1">
    <name type="scientific">Rhizophora mucronata</name>
    <name type="common">Asiatic mangrove</name>
    <dbReference type="NCBI Taxonomy" id="61149"/>
    <lineage>
        <taxon>Eukaryota</taxon>
        <taxon>Viridiplantae</taxon>
        <taxon>Streptophyta</taxon>
        <taxon>Embryophyta</taxon>
        <taxon>Tracheophyta</taxon>
        <taxon>Spermatophyta</taxon>
        <taxon>Magnoliopsida</taxon>
        <taxon>eudicotyledons</taxon>
        <taxon>Gunneridae</taxon>
        <taxon>Pentapetalae</taxon>
        <taxon>rosids</taxon>
        <taxon>fabids</taxon>
        <taxon>Malpighiales</taxon>
        <taxon>Rhizophoraceae</taxon>
        <taxon>Rhizophora</taxon>
    </lineage>
</organism>
<evidence type="ECO:0000313" key="1">
    <source>
        <dbReference type="EMBL" id="MBX63402.1"/>
    </source>
</evidence>
<dbReference type="EMBL" id="GGEC01082918">
    <property type="protein sequence ID" value="MBX63402.1"/>
    <property type="molecule type" value="Transcribed_RNA"/>
</dbReference>
<reference evidence="1" key="1">
    <citation type="submission" date="2018-02" db="EMBL/GenBank/DDBJ databases">
        <title>Rhizophora mucronata_Transcriptome.</title>
        <authorList>
            <person name="Meera S.P."/>
            <person name="Sreeshan A."/>
            <person name="Augustine A."/>
        </authorList>
    </citation>
    <scope>NUCLEOTIDE SEQUENCE</scope>
    <source>
        <tissue evidence="1">Leaf</tissue>
    </source>
</reference>
<proteinExistence type="predicted"/>
<accession>A0A2P2Q8T0</accession>
<dbReference type="AlphaFoldDB" id="A0A2P2Q8T0"/>